<evidence type="ECO:0000256" key="1">
    <source>
        <dbReference type="ARBA" id="ARBA00021390"/>
    </source>
</evidence>
<dbReference type="Pfam" id="PF08220">
    <property type="entry name" value="HTH_DeoR"/>
    <property type="match status" value="1"/>
</dbReference>
<accession>A0A2M9H9W7</accession>
<dbReference type="Pfam" id="PF00455">
    <property type="entry name" value="DeoRC"/>
    <property type="match status" value="1"/>
</dbReference>
<sequence>MKREGRILELLTERKRIEVARLAEELGVSQVTVRKDLNDLERRGIISREHGYAMLRSADDVEGRLAYHYEEKRKIAGRAAECVSDGDVVMVESGSCCALLAAELAETKKDLTIITNSAFIAGYIRGKSNVQIILLGGIYQQDSQVMVGPMLEQCMKGLYVDVLFVGADGYSPRAGFSSRDHMRAQAVHDMAAHAGRVAVVTESEKFARRSTVPLDFNGLDCMVVTDASVGMEVAGSLADAGITLITV</sequence>
<evidence type="ECO:0000256" key="6">
    <source>
        <dbReference type="ARBA" id="ARBA00024937"/>
    </source>
</evidence>
<dbReference type="PANTHER" id="PTHR30363">
    <property type="entry name" value="HTH-TYPE TRANSCRIPTIONAL REGULATOR SRLR-RELATED"/>
    <property type="match status" value="1"/>
</dbReference>
<dbReference type="SUPFAM" id="SSF46785">
    <property type="entry name" value="Winged helix' DNA-binding domain"/>
    <property type="match status" value="1"/>
</dbReference>
<keyword evidence="2" id="KW-0678">Repressor</keyword>
<evidence type="ECO:0000259" key="7">
    <source>
        <dbReference type="PROSITE" id="PS51000"/>
    </source>
</evidence>
<dbReference type="SMART" id="SM01134">
    <property type="entry name" value="DeoRC"/>
    <property type="match status" value="1"/>
</dbReference>
<dbReference type="InterPro" id="IPR036390">
    <property type="entry name" value="WH_DNA-bd_sf"/>
</dbReference>
<comment type="caution">
    <text evidence="8">The sequence shown here is derived from an EMBL/GenBank/DDBJ whole genome shotgun (WGS) entry which is preliminary data.</text>
</comment>
<dbReference type="Proteomes" id="UP000229095">
    <property type="component" value="Unassembled WGS sequence"/>
</dbReference>
<dbReference type="PROSITE" id="PS51000">
    <property type="entry name" value="HTH_DEOR_2"/>
    <property type="match status" value="1"/>
</dbReference>
<comment type="function">
    <text evidence="6">Repressor of the lactose catabolism operon. Galactose-6-phosphate is the inducer.</text>
</comment>
<dbReference type="Gene3D" id="1.10.10.10">
    <property type="entry name" value="Winged helix-like DNA-binding domain superfamily/Winged helix DNA-binding domain"/>
    <property type="match status" value="1"/>
</dbReference>
<protein>
    <recommendedName>
        <fullName evidence="1">Lactose phosphotransferase system repressor</fullName>
    </recommendedName>
</protein>
<dbReference type="PRINTS" id="PR00037">
    <property type="entry name" value="HTHLACR"/>
</dbReference>
<proteinExistence type="predicted"/>
<gene>
    <name evidence="8" type="ORF">CS006_05115</name>
</gene>
<reference evidence="8 9" key="1">
    <citation type="submission" date="2017-10" db="EMBL/GenBank/DDBJ databases">
        <title>Draft genome sequences of strains TRE 1, TRE 9, TRE H and TRI 7, isolated from tamarins, belonging to four potential novel Bifidobacterium species.</title>
        <authorList>
            <person name="Mattarelli P."/>
            <person name="Modesto M."/>
            <person name="Puglisi E."/>
            <person name="Morelli L."/>
            <person name="Spezio C."/>
            <person name="Bonetti A."/>
            <person name="Sandri C."/>
        </authorList>
    </citation>
    <scope>NUCLEOTIDE SEQUENCE [LARGE SCALE GENOMIC DNA]</scope>
    <source>
        <strain evidence="9">TRE1</strain>
    </source>
</reference>
<dbReference type="GO" id="GO:0003700">
    <property type="term" value="F:DNA-binding transcription factor activity"/>
    <property type="evidence" value="ECO:0007669"/>
    <property type="project" value="InterPro"/>
</dbReference>
<dbReference type="InterPro" id="IPR014036">
    <property type="entry name" value="DeoR-like_C"/>
</dbReference>
<dbReference type="PROSITE" id="PS00894">
    <property type="entry name" value="HTH_DEOR_1"/>
    <property type="match status" value="1"/>
</dbReference>
<dbReference type="Gene3D" id="3.40.50.1360">
    <property type="match status" value="1"/>
</dbReference>
<keyword evidence="3" id="KW-0805">Transcription regulation</keyword>
<name>A0A2M9H9W7_9BIFI</name>
<dbReference type="SMART" id="SM00420">
    <property type="entry name" value="HTH_DEOR"/>
    <property type="match status" value="1"/>
</dbReference>
<dbReference type="InterPro" id="IPR036388">
    <property type="entry name" value="WH-like_DNA-bd_sf"/>
</dbReference>
<dbReference type="InterPro" id="IPR037171">
    <property type="entry name" value="NagB/RpiA_transferase-like"/>
</dbReference>
<dbReference type="InterPro" id="IPR018356">
    <property type="entry name" value="Tscrpt_reg_HTH_DeoR_CS"/>
</dbReference>
<evidence type="ECO:0000256" key="4">
    <source>
        <dbReference type="ARBA" id="ARBA00023125"/>
    </source>
</evidence>
<dbReference type="InterPro" id="IPR001034">
    <property type="entry name" value="DeoR_HTH"/>
</dbReference>
<keyword evidence="5" id="KW-0804">Transcription</keyword>
<feature type="domain" description="HTH deoR-type" evidence="7">
    <location>
        <begin position="1"/>
        <end position="55"/>
    </location>
</feature>
<evidence type="ECO:0000256" key="2">
    <source>
        <dbReference type="ARBA" id="ARBA00022491"/>
    </source>
</evidence>
<keyword evidence="4" id="KW-0238">DNA-binding</keyword>
<dbReference type="OrthoDB" id="7688673at2"/>
<dbReference type="SUPFAM" id="SSF100950">
    <property type="entry name" value="NagB/RpiA/CoA transferase-like"/>
    <property type="match status" value="1"/>
</dbReference>
<dbReference type="InterPro" id="IPR050313">
    <property type="entry name" value="Carb_Metab_HTH_regulators"/>
</dbReference>
<organism evidence="8 9">
    <name type="scientific">Bifidobacterium primatium</name>
    <dbReference type="NCBI Taxonomy" id="2045438"/>
    <lineage>
        <taxon>Bacteria</taxon>
        <taxon>Bacillati</taxon>
        <taxon>Actinomycetota</taxon>
        <taxon>Actinomycetes</taxon>
        <taxon>Bifidobacteriales</taxon>
        <taxon>Bifidobacteriaceae</taxon>
        <taxon>Bifidobacterium</taxon>
    </lineage>
</organism>
<dbReference type="PANTHER" id="PTHR30363:SF4">
    <property type="entry name" value="GLYCEROL-3-PHOSPHATE REGULON REPRESSOR"/>
    <property type="match status" value="1"/>
</dbReference>
<evidence type="ECO:0000256" key="5">
    <source>
        <dbReference type="ARBA" id="ARBA00023163"/>
    </source>
</evidence>
<dbReference type="EMBL" id="PEBI01000002">
    <property type="protein sequence ID" value="PJM73599.1"/>
    <property type="molecule type" value="Genomic_DNA"/>
</dbReference>
<evidence type="ECO:0000313" key="8">
    <source>
        <dbReference type="EMBL" id="PJM73599.1"/>
    </source>
</evidence>
<evidence type="ECO:0000313" key="9">
    <source>
        <dbReference type="Proteomes" id="UP000229095"/>
    </source>
</evidence>
<dbReference type="GO" id="GO:0003677">
    <property type="term" value="F:DNA binding"/>
    <property type="evidence" value="ECO:0007669"/>
    <property type="project" value="UniProtKB-KW"/>
</dbReference>
<evidence type="ECO:0000256" key="3">
    <source>
        <dbReference type="ARBA" id="ARBA00023015"/>
    </source>
</evidence>
<dbReference type="AlphaFoldDB" id="A0A2M9H9W7"/>
<keyword evidence="9" id="KW-1185">Reference proteome</keyword>